<proteinExistence type="predicted"/>
<dbReference type="PANTHER" id="PTHR30173">
    <property type="entry name" value="SIGMA 19 FACTOR"/>
    <property type="match status" value="1"/>
</dbReference>
<reference evidence="3 4" key="1">
    <citation type="submission" date="2021-01" db="EMBL/GenBank/DDBJ databases">
        <title>Belnapia mucosa sp. nov. and Belnapia arida sp. nov., isolated from the Tabernas Desert (Almeria, Spain).</title>
        <authorList>
            <person name="Molina-Menor E."/>
            <person name="Vidal-Verdu A."/>
            <person name="Calonge A."/>
            <person name="Satari L."/>
            <person name="Pereto J."/>
            <person name="Porcar M."/>
        </authorList>
    </citation>
    <scope>NUCLEOTIDE SEQUENCE [LARGE SCALE GENOMIC DNA]</scope>
    <source>
        <strain evidence="3 4">T18</strain>
    </source>
</reference>
<name>A0ABS1TWR8_9PROT</name>
<comment type="caution">
    <text evidence="3">The sequence shown here is derived from an EMBL/GenBank/DDBJ whole genome shotgun (WGS) entry which is preliminary data.</text>
</comment>
<organism evidence="3 4">
    <name type="scientific">Belnapia arida</name>
    <dbReference type="NCBI Taxonomy" id="2804533"/>
    <lineage>
        <taxon>Bacteria</taxon>
        <taxon>Pseudomonadati</taxon>
        <taxon>Pseudomonadota</taxon>
        <taxon>Alphaproteobacteria</taxon>
        <taxon>Acetobacterales</taxon>
        <taxon>Roseomonadaceae</taxon>
        <taxon>Belnapia</taxon>
    </lineage>
</organism>
<dbReference type="InterPro" id="IPR036388">
    <property type="entry name" value="WH-like_DNA-bd_sf"/>
</dbReference>
<accession>A0ABS1TWR8</accession>
<dbReference type="PANTHER" id="PTHR30173:SF36">
    <property type="entry name" value="ECF RNA POLYMERASE SIGMA FACTOR SIGJ"/>
    <property type="match status" value="1"/>
</dbReference>
<dbReference type="InterPro" id="IPR013249">
    <property type="entry name" value="RNA_pol_sigma70_r4_t2"/>
</dbReference>
<evidence type="ECO:0000313" key="3">
    <source>
        <dbReference type="EMBL" id="MBL6076877.1"/>
    </source>
</evidence>
<dbReference type="InterPro" id="IPR052704">
    <property type="entry name" value="ECF_Sigma-70_Domain"/>
</dbReference>
<protein>
    <recommendedName>
        <fullName evidence="2">RNA polymerase sigma factor 70 region 4 type 2 domain-containing protein</fullName>
    </recommendedName>
</protein>
<sequence>MSAPAESTAPDRRLDRLADLSIAFLLLLERLSAPERAALLLRDALGADYVVIAAALGRTEAACRQLLHRARERLREAGPARQPASPAAHRRLLGAFLAAARSGDAARLTRLLAEDARLLTDGGGKARAALNPILGAGKVMRFALGVRRRLPAGIEARPVAFNGQPGFALFLDGAPWGALGAEVAGRRIRALYLIRNPDKLRGFWPAAVTSDGASASLRQRAVLPPAEPKGRIDEPETEPA</sequence>
<dbReference type="Pfam" id="PF08281">
    <property type="entry name" value="Sigma70_r4_2"/>
    <property type="match status" value="1"/>
</dbReference>
<feature type="domain" description="RNA polymerase sigma factor 70 region 4 type 2" evidence="2">
    <location>
        <begin position="23"/>
        <end position="74"/>
    </location>
</feature>
<dbReference type="InterPro" id="IPR013324">
    <property type="entry name" value="RNA_pol_sigma_r3/r4-like"/>
</dbReference>
<evidence type="ECO:0000256" key="1">
    <source>
        <dbReference type="SAM" id="MobiDB-lite"/>
    </source>
</evidence>
<dbReference type="Proteomes" id="UP000660885">
    <property type="component" value="Unassembled WGS sequence"/>
</dbReference>
<feature type="region of interest" description="Disordered" evidence="1">
    <location>
        <begin position="216"/>
        <end position="240"/>
    </location>
</feature>
<evidence type="ECO:0000259" key="2">
    <source>
        <dbReference type="Pfam" id="PF08281"/>
    </source>
</evidence>
<keyword evidence="4" id="KW-1185">Reference proteome</keyword>
<dbReference type="SUPFAM" id="SSF54427">
    <property type="entry name" value="NTF2-like"/>
    <property type="match status" value="1"/>
</dbReference>
<gene>
    <name evidence="3" type="ORF">JMJ56_02595</name>
</gene>
<evidence type="ECO:0000313" key="4">
    <source>
        <dbReference type="Proteomes" id="UP000660885"/>
    </source>
</evidence>
<dbReference type="EMBL" id="JAETWB010000001">
    <property type="protein sequence ID" value="MBL6076877.1"/>
    <property type="molecule type" value="Genomic_DNA"/>
</dbReference>
<dbReference type="InterPro" id="IPR032710">
    <property type="entry name" value="NTF2-like_dom_sf"/>
</dbReference>
<dbReference type="SUPFAM" id="SSF88659">
    <property type="entry name" value="Sigma3 and sigma4 domains of RNA polymerase sigma factors"/>
    <property type="match status" value="1"/>
</dbReference>
<dbReference type="RefSeq" id="WP_202830034.1">
    <property type="nucleotide sequence ID" value="NZ_JAETWB010000001.1"/>
</dbReference>
<dbReference type="Gene3D" id="1.10.10.10">
    <property type="entry name" value="Winged helix-like DNA-binding domain superfamily/Winged helix DNA-binding domain"/>
    <property type="match status" value="1"/>
</dbReference>